<evidence type="ECO:0000313" key="13">
    <source>
        <dbReference type="EMBL" id="MBK0401008.1"/>
    </source>
</evidence>
<dbReference type="GO" id="GO:0005886">
    <property type="term" value="C:plasma membrane"/>
    <property type="evidence" value="ECO:0007669"/>
    <property type="project" value="UniProtKB-SubCell"/>
</dbReference>
<dbReference type="GO" id="GO:0045259">
    <property type="term" value="C:proton-transporting ATP synthase complex"/>
    <property type="evidence" value="ECO:0007669"/>
    <property type="project" value="UniProtKB-KW"/>
</dbReference>
<gene>
    <name evidence="11" type="primary">atpB</name>
    <name evidence="13" type="ORF">H0I76_17565</name>
</gene>
<keyword evidence="4 11" id="KW-0138">CF(0)</keyword>
<evidence type="ECO:0000256" key="8">
    <source>
        <dbReference type="ARBA" id="ARBA00023065"/>
    </source>
</evidence>
<dbReference type="GO" id="GO:0046933">
    <property type="term" value="F:proton-transporting ATP synthase activity, rotational mechanism"/>
    <property type="evidence" value="ECO:0007669"/>
    <property type="project" value="UniProtKB-UniRule"/>
</dbReference>
<organism evidence="13 14">
    <name type="scientific">Thermohalobaculum xanthum</name>
    <dbReference type="NCBI Taxonomy" id="2753746"/>
    <lineage>
        <taxon>Bacteria</taxon>
        <taxon>Pseudomonadati</taxon>
        <taxon>Pseudomonadota</taxon>
        <taxon>Alphaproteobacteria</taxon>
        <taxon>Rhodobacterales</taxon>
        <taxon>Paracoccaceae</taxon>
        <taxon>Thermohalobaculum</taxon>
    </lineage>
</organism>
<keyword evidence="9 11" id="KW-0472">Membrane</keyword>
<keyword evidence="3 11" id="KW-0813">Transport</keyword>
<feature type="transmembrane region" description="Helical" evidence="11">
    <location>
        <begin position="25"/>
        <end position="43"/>
    </location>
</feature>
<dbReference type="Gene3D" id="1.20.120.220">
    <property type="entry name" value="ATP synthase, F0 complex, subunit A"/>
    <property type="match status" value="1"/>
</dbReference>
<comment type="caution">
    <text evidence="13">The sequence shown here is derived from an EMBL/GenBank/DDBJ whole genome shotgun (WGS) entry which is preliminary data.</text>
</comment>
<dbReference type="PROSITE" id="PS00449">
    <property type="entry name" value="ATPASE_A"/>
    <property type="match status" value="1"/>
</dbReference>
<accession>A0A8J7SGF0</accession>
<evidence type="ECO:0000313" key="14">
    <source>
        <dbReference type="Proteomes" id="UP000655420"/>
    </source>
</evidence>
<dbReference type="RefSeq" id="WP_200613013.1">
    <property type="nucleotide sequence ID" value="NZ_JAEHHL010000012.1"/>
</dbReference>
<evidence type="ECO:0000256" key="10">
    <source>
        <dbReference type="ARBA" id="ARBA00023310"/>
    </source>
</evidence>
<dbReference type="HAMAP" id="MF_01393">
    <property type="entry name" value="ATP_synth_a_bact"/>
    <property type="match status" value="1"/>
</dbReference>
<evidence type="ECO:0000256" key="12">
    <source>
        <dbReference type="RuleBase" id="RU000483"/>
    </source>
</evidence>
<dbReference type="InterPro" id="IPR000568">
    <property type="entry name" value="ATP_synth_F0_asu"/>
</dbReference>
<keyword evidence="11" id="KW-1003">Cell membrane</keyword>
<keyword evidence="14" id="KW-1185">Reference proteome</keyword>
<dbReference type="InterPro" id="IPR035908">
    <property type="entry name" value="F0_ATP_A_sf"/>
</dbReference>
<dbReference type="EMBL" id="JAEHHL010000012">
    <property type="protein sequence ID" value="MBK0401008.1"/>
    <property type="molecule type" value="Genomic_DNA"/>
</dbReference>
<sequence>MDQFVIKPLFGGGEVQLLSITNSTLWMAISVLGITALTVWGTSGRALVPTRVQSVAELLYGFVRQMVEEVAGEGSMKYFPYIFTLFTFILFSNMLGMIPGSFTPTAHIAVTVTLALAVFITVTVIGFMKHGAHFLTFFWPQEAPGWLRPVLCVIELISYFVRPVSHSIRLGANMLAGHAVLKVFAGLFAMVIAGGLGPMAVVPLAAMVGLTAFEFLVAFIQAYVFAILTCVYLHDALHMH</sequence>
<name>A0A8J7SGF0_9RHOB</name>
<dbReference type="Pfam" id="PF00119">
    <property type="entry name" value="ATP-synt_A"/>
    <property type="match status" value="1"/>
</dbReference>
<keyword evidence="5 11" id="KW-0812">Transmembrane</keyword>
<evidence type="ECO:0000256" key="2">
    <source>
        <dbReference type="ARBA" id="ARBA00006810"/>
    </source>
</evidence>
<feature type="transmembrane region" description="Helical" evidence="11">
    <location>
        <begin position="183"/>
        <end position="206"/>
    </location>
</feature>
<keyword evidence="8 11" id="KW-0406">Ion transport</keyword>
<reference evidence="13" key="1">
    <citation type="submission" date="2020-12" db="EMBL/GenBank/DDBJ databases">
        <title>Bacterial taxonomy.</title>
        <authorList>
            <person name="Pan X."/>
        </authorList>
    </citation>
    <scope>NUCLEOTIDE SEQUENCE</scope>
    <source>
        <strain evidence="13">M0105</strain>
    </source>
</reference>
<dbReference type="CDD" id="cd00310">
    <property type="entry name" value="ATP-synt_Fo_a_6"/>
    <property type="match status" value="1"/>
</dbReference>
<evidence type="ECO:0000256" key="11">
    <source>
        <dbReference type="HAMAP-Rule" id="MF_01393"/>
    </source>
</evidence>
<dbReference type="InterPro" id="IPR045083">
    <property type="entry name" value="ATP_synth_F0_asu_bact/mt"/>
</dbReference>
<dbReference type="NCBIfam" id="NF004482">
    <property type="entry name" value="PRK05815.2-4"/>
    <property type="match status" value="1"/>
</dbReference>
<comment type="subcellular location">
    <subcellularLocation>
        <location evidence="11 12">Cell membrane</location>
        <topology evidence="11 12">Multi-pass membrane protein</topology>
    </subcellularLocation>
    <subcellularLocation>
        <location evidence="1">Membrane</location>
        <topology evidence="1">Multi-pass membrane protein</topology>
    </subcellularLocation>
</comment>
<keyword evidence="7 11" id="KW-1133">Transmembrane helix</keyword>
<dbReference type="Proteomes" id="UP000655420">
    <property type="component" value="Unassembled WGS sequence"/>
</dbReference>
<evidence type="ECO:0000256" key="1">
    <source>
        <dbReference type="ARBA" id="ARBA00004141"/>
    </source>
</evidence>
<proteinExistence type="inferred from homology"/>
<dbReference type="AlphaFoldDB" id="A0A8J7SGF0"/>
<dbReference type="PANTHER" id="PTHR11410:SF0">
    <property type="entry name" value="ATP SYNTHASE SUBUNIT A"/>
    <property type="match status" value="1"/>
</dbReference>
<evidence type="ECO:0000256" key="7">
    <source>
        <dbReference type="ARBA" id="ARBA00022989"/>
    </source>
</evidence>
<dbReference type="PANTHER" id="PTHR11410">
    <property type="entry name" value="ATP SYNTHASE SUBUNIT A"/>
    <property type="match status" value="1"/>
</dbReference>
<feature type="transmembrane region" description="Helical" evidence="11">
    <location>
        <begin position="78"/>
        <end position="96"/>
    </location>
</feature>
<evidence type="ECO:0000256" key="5">
    <source>
        <dbReference type="ARBA" id="ARBA00022692"/>
    </source>
</evidence>
<feature type="transmembrane region" description="Helical" evidence="11">
    <location>
        <begin position="212"/>
        <end position="233"/>
    </location>
</feature>
<evidence type="ECO:0000256" key="9">
    <source>
        <dbReference type="ARBA" id="ARBA00023136"/>
    </source>
</evidence>
<dbReference type="SUPFAM" id="SSF81336">
    <property type="entry name" value="F1F0 ATP synthase subunit A"/>
    <property type="match status" value="1"/>
</dbReference>
<protein>
    <recommendedName>
        <fullName evidence="11 12">ATP synthase subunit a</fullName>
    </recommendedName>
    <alternativeName>
        <fullName evidence="11">ATP synthase F0 sector subunit a</fullName>
    </alternativeName>
    <alternativeName>
        <fullName evidence="11">F-ATPase subunit 6</fullName>
    </alternativeName>
</protein>
<feature type="transmembrane region" description="Helical" evidence="11">
    <location>
        <begin position="108"/>
        <end position="126"/>
    </location>
</feature>
<keyword evidence="10 11" id="KW-0066">ATP synthesis</keyword>
<comment type="similarity">
    <text evidence="2 11 12">Belongs to the ATPase A chain family.</text>
</comment>
<evidence type="ECO:0000256" key="6">
    <source>
        <dbReference type="ARBA" id="ARBA00022781"/>
    </source>
</evidence>
<keyword evidence="6 11" id="KW-0375">Hydrogen ion transport</keyword>
<evidence type="ECO:0000256" key="4">
    <source>
        <dbReference type="ARBA" id="ARBA00022547"/>
    </source>
</evidence>
<dbReference type="NCBIfam" id="TIGR01131">
    <property type="entry name" value="ATP_synt_6_or_A"/>
    <property type="match status" value="1"/>
</dbReference>
<evidence type="ECO:0000256" key="3">
    <source>
        <dbReference type="ARBA" id="ARBA00022448"/>
    </source>
</evidence>
<comment type="function">
    <text evidence="11 12">Key component of the proton channel; it plays a direct role in the translocation of protons across the membrane.</text>
</comment>
<dbReference type="PRINTS" id="PR00123">
    <property type="entry name" value="ATPASEA"/>
</dbReference>
<dbReference type="InterPro" id="IPR023011">
    <property type="entry name" value="ATP_synth_F0_asu_AS"/>
</dbReference>